<protein>
    <submittedName>
        <fullName evidence="1">YqjF family protein</fullName>
    </submittedName>
</protein>
<evidence type="ECO:0000313" key="2">
    <source>
        <dbReference type="Proteomes" id="UP001575105"/>
    </source>
</evidence>
<gene>
    <name evidence="1" type="ORF">ACERK3_00205</name>
</gene>
<reference evidence="1 2" key="1">
    <citation type="submission" date="2024-08" db="EMBL/GenBank/DDBJ databases">
        <title>Whole-genome sequencing of halo(alkali)philic microorganisms from hypersaline lakes.</title>
        <authorList>
            <person name="Sorokin D.Y."/>
            <person name="Merkel A.Y."/>
            <person name="Messina E."/>
            <person name="Yakimov M."/>
        </authorList>
    </citation>
    <scope>NUCLEOTIDE SEQUENCE [LARGE SCALE GENOMIC DNA]</scope>
    <source>
        <strain evidence="1 2">AB-hyl4</strain>
    </source>
</reference>
<dbReference type="SUPFAM" id="SSF160104">
    <property type="entry name" value="Acetoacetate decarboxylase-like"/>
    <property type="match status" value="1"/>
</dbReference>
<dbReference type="RefSeq" id="WP_425343631.1">
    <property type="nucleotide sequence ID" value="NZ_JBGUBD010000001.1"/>
</dbReference>
<organism evidence="1 2">
    <name type="scientific">Natronomicrosphaera hydrolytica</name>
    <dbReference type="NCBI Taxonomy" id="3242702"/>
    <lineage>
        <taxon>Bacteria</taxon>
        <taxon>Pseudomonadati</taxon>
        <taxon>Planctomycetota</taxon>
        <taxon>Phycisphaerae</taxon>
        <taxon>Phycisphaerales</taxon>
        <taxon>Phycisphaeraceae</taxon>
        <taxon>Natronomicrosphaera</taxon>
    </lineage>
</organism>
<dbReference type="InterPro" id="IPR018644">
    <property type="entry name" value="DUF2071"/>
</dbReference>
<comment type="caution">
    <text evidence="1">The sequence shown here is derived from an EMBL/GenBank/DDBJ whole genome shotgun (WGS) entry which is preliminary data.</text>
</comment>
<sequence length="254" mass="29121">MTTPQIIHRVTRQTNHRPWAMPDRPWVMAMRWHTLLFAHWPVDAARLRAVLPASVELDTFQGHAWLGVVPFGMSRVRLHGLPPVWPVASFLELNVRTYVTVNGKPGVWFFSLDAASRLAVRGARWSYGLPYFDARMHCQRDDDDWVSYQSNRTHRDTPPAAFAARYRPVGPPANAAPGSLEQFLYERYCLYTVDRRGRPMRGDVHHEPWPVQPAELQTEQLDMTRLAGVSLDGEPTLLHYADHIDVIAWRPVSA</sequence>
<keyword evidence="2" id="KW-1185">Reference proteome</keyword>
<dbReference type="PANTHER" id="PTHR39186:SF1">
    <property type="entry name" value="DUF2071 DOMAIN-CONTAINING PROTEIN"/>
    <property type="match status" value="1"/>
</dbReference>
<name>A0ABV4TZD7_9BACT</name>
<dbReference type="PANTHER" id="PTHR39186">
    <property type="entry name" value="DUF2071 FAMILY PROTEIN"/>
    <property type="match status" value="1"/>
</dbReference>
<dbReference type="Proteomes" id="UP001575105">
    <property type="component" value="Unassembled WGS sequence"/>
</dbReference>
<proteinExistence type="predicted"/>
<dbReference type="Pfam" id="PF09844">
    <property type="entry name" value="DUF2071"/>
    <property type="match status" value="1"/>
</dbReference>
<dbReference type="EMBL" id="JBGUBD010000001">
    <property type="protein sequence ID" value="MFA9476702.1"/>
    <property type="molecule type" value="Genomic_DNA"/>
</dbReference>
<accession>A0ABV4TZD7</accession>
<dbReference type="InterPro" id="IPR023375">
    <property type="entry name" value="ADC_dom_sf"/>
</dbReference>
<evidence type="ECO:0000313" key="1">
    <source>
        <dbReference type="EMBL" id="MFA9476702.1"/>
    </source>
</evidence>
<dbReference type="Gene3D" id="2.40.400.10">
    <property type="entry name" value="Acetoacetate decarboxylase-like"/>
    <property type="match status" value="1"/>
</dbReference>